<dbReference type="InterPro" id="IPR036249">
    <property type="entry name" value="Thioredoxin-like_sf"/>
</dbReference>
<dbReference type="PANTHER" id="PTHR12232:SF14">
    <property type="entry name" value="SH3 DOMAIN-BINDING GLUTAMIC ACID-RICH-LIKE PROTEIN 3 ISOFORM 1"/>
    <property type="match status" value="1"/>
</dbReference>
<accession>K4G019</accession>
<name>K4G019_CALMI</name>
<dbReference type="AlphaFoldDB" id="K4G019"/>
<dbReference type="GO" id="GO:0005737">
    <property type="term" value="C:cytoplasm"/>
    <property type="evidence" value="ECO:0007669"/>
    <property type="project" value="TreeGrafter"/>
</dbReference>
<proteinExistence type="evidence at transcript level"/>
<comment type="similarity">
    <text evidence="1">Belongs to the SH3BGR family.</text>
</comment>
<evidence type="ECO:0000256" key="1">
    <source>
        <dbReference type="ARBA" id="ARBA00007764"/>
    </source>
</evidence>
<evidence type="ECO:0000313" key="2">
    <source>
        <dbReference type="EMBL" id="AFK10496.1"/>
    </source>
</evidence>
<dbReference type="PANTHER" id="PTHR12232">
    <property type="entry name" value="SH3 DOMAIN-BINDING GLUTAMIC ACID-RICH-LIKE PROTEIN"/>
    <property type="match status" value="1"/>
</dbReference>
<organism evidence="2">
    <name type="scientific">Callorhinchus milii</name>
    <name type="common">Ghost shark</name>
    <dbReference type="NCBI Taxonomy" id="7868"/>
    <lineage>
        <taxon>Eukaryota</taxon>
        <taxon>Metazoa</taxon>
        <taxon>Chordata</taxon>
        <taxon>Craniata</taxon>
        <taxon>Vertebrata</taxon>
        <taxon>Chondrichthyes</taxon>
        <taxon>Holocephali</taxon>
        <taxon>Chimaeriformes</taxon>
        <taxon>Callorhinchidae</taxon>
        <taxon>Callorhinchus</taxon>
    </lineage>
</organism>
<dbReference type="EMBL" id="JX052268">
    <property type="protein sequence ID" value="AFK10496.1"/>
    <property type="molecule type" value="mRNA"/>
</dbReference>
<protein>
    <submittedName>
        <fullName evidence="2">SH3 domain-binding glutamic acid-rich-like protein 3</fullName>
    </submittedName>
</protein>
<dbReference type="InterPro" id="IPR051033">
    <property type="entry name" value="SH3BGR"/>
</dbReference>
<sequence>MGVTIYYTTIIASTKIDKIQNQIFNLLEGNHIPFKLVDVSTDKAFMENLRQKLGDPNALPPQIFNGDQYCGDFDAFFNAVENGSWRAFFKLDPTQNQK</sequence>
<dbReference type="SUPFAM" id="SSF52833">
    <property type="entry name" value="Thioredoxin-like"/>
    <property type="match status" value="1"/>
</dbReference>
<dbReference type="InterPro" id="IPR006993">
    <property type="entry name" value="Glut_rich_SH3-bd"/>
</dbReference>
<dbReference type="Gene3D" id="3.40.30.10">
    <property type="entry name" value="Glutaredoxin"/>
    <property type="match status" value="1"/>
</dbReference>
<dbReference type="PROSITE" id="PS51354">
    <property type="entry name" value="GLUTAREDOXIN_2"/>
    <property type="match status" value="1"/>
</dbReference>
<dbReference type="Pfam" id="PF04908">
    <property type="entry name" value="SH3BGR"/>
    <property type="match status" value="1"/>
</dbReference>
<reference evidence="2" key="1">
    <citation type="journal article" date="2012" name="PLoS ONE">
        <title>Sequencing and Analysis of Full-Length cDNAs, 5'-ESTs and 3'-ESTs from a Cartilaginous Fish, the Elephant Shark (Callorhinchus milii).</title>
        <authorList>
            <person name="Tan Y.Y."/>
            <person name="Kodzius R."/>
            <person name="Tay B.H."/>
            <person name="Tay A."/>
            <person name="Brenner S."/>
            <person name="Venkatesh B."/>
        </authorList>
    </citation>
    <scope>NUCLEOTIDE SEQUENCE</scope>
    <source>
        <tissue evidence="2">Gills</tissue>
    </source>
</reference>